<evidence type="ECO:0000313" key="12">
    <source>
        <dbReference type="EMBL" id="RDX50470.1"/>
    </source>
</evidence>
<protein>
    <submittedName>
        <fullName evidence="12">DUF605-domain-containing protein</fullName>
    </submittedName>
</protein>
<dbReference type="Proteomes" id="UP000256964">
    <property type="component" value="Unassembled WGS sequence"/>
</dbReference>
<dbReference type="EMBL" id="KZ857399">
    <property type="protein sequence ID" value="RDX50470.1"/>
    <property type="molecule type" value="Genomic_DNA"/>
</dbReference>
<evidence type="ECO:0000256" key="2">
    <source>
        <dbReference type="ARBA" id="ARBA00004496"/>
    </source>
</evidence>
<feature type="domain" description="Vta1 C-terminal" evidence="11">
    <location>
        <begin position="415"/>
        <end position="452"/>
    </location>
</feature>
<feature type="compositionally biased region" description="Pro residues" evidence="9">
    <location>
        <begin position="357"/>
        <end position="376"/>
    </location>
</feature>
<dbReference type="InterPro" id="IPR039431">
    <property type="entry name" value="Vta1/CALS_N"/>
</dbReference>
<dbReference type="STRING" id="139420.A0A371DD88"/>
<keyword evidence="5" id="KW-0963">Cytoplasm</keyword>
<dbReference type="Pfam" id="PF18097">
    <property type="entry name" value="Vta1_C"/>
    <property type="match status" value="1"/>
</dbReference>
<proteinExistence type="inferred from homology"/>
<evidence type="ECO:0000256" key="9">
    <source>
        <dbReference type="SAM" id="MobiDB-lite"/>
    </source>
</evidence>
<accession>A0A371DD88</accession>
<dbReference type="InterPro" id="IPR041212">
    <property type="entry name" value="Vta1_C"/>
</dbReference>
<dbReference type="InterPro" id="IPR044538">
    <property type="entry name" value="Vta1-like"/>
</dbReference>
<feature type="compositionally biased region" description="Low complexity" evidence="9">
    <location>
        <begin position="345"/>
        <end position="356"/>
    </location>
</feature>
<keyword evidence="8" id="KW-0472">Membrane</keyword>
<dbReference type="GO" id="GO:0005771">
    <property type="term" value="C:multivesicular body"/>
    <property type="evidence" value="ECO:0007669"/>
    <property type="project" value="TreeGrafter"/>
</dbReference>
<dbReference type="GO" id="GO:0010008">
    <property type="term" value="C:endosome membrane"/>
    <property type="evidence" value="ECO:0007669"/>
    <property type="project" value="UniProtKB-SubCell"/>
</dbReference>
<dbReference type="Gene3D" id="1.25.40.270">
    <property type="entry name" value="Vacuolar protein sorting-associated protein vta1"/>
    <property type="match status" value="1"/>
</dbReference>
<dbReference type="GO" id="GO:0015031">
    <property type="term" value="P:protein transport"/>
    <property type="evidence" value="ECO:0007669"/>
    <property type="project" value="UniProtKB-KW"/>
</dbReference>
<feature type="compositionally biased region" description="Low complexity" evidence="9">
    <location>
        <begin position="396"/>
        <end position="407"/>
    </location>
</feature>
<comment type="similarity">
    <text evidence="3">Belongs to the VTA1 family.</text>
</comment>
<reference evidence="12 13" key="1">
    <citation type="journal article" date="2018" name="Biotechnol. Biofuels">
        <title>Integrative visual omics of the white-rot fungus Polyporus brumalis exposes the biotechnological potential of its oxidative enzymes for delignifying raw plant biomass.</title>
        <authorList>
            <person name="Miyauchi S."/>
            <person name="Rancon A."/>
            <person name="Drula E."/>
            <person name="Hage H."/>
            <person name="Chaduli D."/>
            <person name="Favel A."/>
            <person name="Grisel S."/>
            <person name="Henrissat B."/>
            <person name="Herpoel-Gimbert I."/>
            <person name="Ruiz-Duenas F.J."/>
            <person name="Chevret D."/>
            <person name="Hainaut M."/>
            <person name="Lin J."/>
            <person name="Wang M."/>
            <person name="Pangilinan J."/>
            <person name="Lipzen A."/>
            <person name="Lesage-Meessen L."/>
            <person name="Navarro D."/>
            <person name="Riley R."/>
            <person name="Grigoriev I.V."/>
            <person name="Zhou S."/>
            <person name="Raouche S."/>
            <person name="Rosso M.N."/>
        </authorList>
    </citation>
    <scope>NUCLEOTIDE SEQUENCE [LARGE SCALE GENOMIC DNA]</scope>
    <source>
        <strain evidence="12 13">BRFM 1820</strain>
    </source>
</reference>
<dbReference type="OrthoDB" id="391137at2759"/>
<evidence type="ECO:0000256" key="5">
    <source>
        <dbReference type="ARBA" id="ARBA00022490"/>
    </source>
</evidence>
<dbReference type="InterPro" id="IPR023175">
    <property type="entry name" value="Vta1/CALS_N_sf"/>
</dbReference>
<evidence type="ECO:0000256" key="6">
    <source>
        <dbReference type="ARBA" id="ARBA00022753"/>
    </source>
</evidence>
<feature type="compositionally biased region" description="Polar residues" evidence="9">
    <location>
        <begin position="249"/>
        <end position="259"/>
    </location>
</feature>
<organism evidence="12 13">
    <name type="scientific">Lentinus brumalis</name>
    <dbReference type="NCBI Taxonomy" id="2498619"/>
    <lineage>
        <taxon>Eukaryota</taxon>
        <taxon>Fungi</taxon>
        <taxon>Dikarya</taxon>
        <taxon>Basidiomycota</taxon>
        <taxon>Agaricomycotina</taxon>
        <taxon>Agaricomycetes</taxon>
        <taxon>Polyporales</taxon>
        <taxon>Polyporaceae</taxon>
        <taxon>Lentinus</taxon>
    </lineage>
</organism>
<evidence type="ECO:0000256" key="8">
    <source>
        <dbReference type="ARBA" id="ARBA00023136"/>
    </source>
</evidence>
<dbReference type="PANTHER" id="PTHR46009:SF1">
    <property type="entry name" value="VACUOLAR PROTEIN SORTING-ASSOCIATED PROTEIN VTA1 HOMOLOG"/>
    <property type="match status" value="1"/>
</dbReference>
<evidence type="ECO:0000259" key="10">
    <source>
        <dbReference type="Pfam" id="PF04652"/>
    </source>
</evidence>
<keyword evidence="7" id="KW-0653">Protein transport</keyword>
<comment type="subcellular location">
    <subcellularLocation>
        <location evidence="2">Cytoplasm</location>
    </subcellularLocation>
    <subcellularLocation>
        <location evidence="1">Endosome membrane</location>
        <topology evidence="1">Peripheral membrane protein</topology>
    </subcellularLocation>
</comment>
<evidence type="ECO:0000313" key="13">
    <source>
        <dbReference type="Proteomes" id="UP000256964"/>
    </source>
</evidence>
<keyword evidence="6" id="KW-0967">Endosome</keyword>
<dbReference type="AlphaFoldDB" id="A0A371DD88"/>
<sequence>MVLSLPPIPPELKAITPYLQRADELQKNDPVVSYWCAYYAAQQGIALKVKDSAARHFLFDLLGLLERMKTDLGPNDAVHDEPASAAYVENFALRVFAGADNEDRSGNITRNTARKFLVAANFLEILRTFDSEKAAIDLPAIEEKIKYAKWKAADISKAIREGRKPTPGAAGDSPAPETPAALPDLPDVVIAPPTTPPPVSSTLLDAPSPPSITRSTPPPPQLTGFTPMEHSDHLGAHLPDGLAPPQTPQSPGSWSTAATPGTPGFNRDDSTSSSSSAGPTRRAFVSEELEGKTEGEIDAETTPPPSAAKSVRFSPSVVGGALSPSEPPIDEDPFSVRSPGPSAPPSSGTAYGSASAPPLPPSQTSPARPPPPPAATPSPSRSHPQAYVQGVPSGPTPAMGAATATVTTTPPQLTPQIISRAQKHCKFAISALDYEDSEQAVKELREALRLLGG</sequence>
<gene>
    <name evidence="12" type="ORF">OH76DRAFT_1402511</name>
</gene>
<dbReference type="Pfam" id="PF04652">
    <property type="entry name" value="Vta1"/>
    <property type="match status" value="1"/>
</dbReference>
<name>A0A371DD88_9APHY</name>
<evidence type="ECO:0000256" key="4">
    <source>
        <dbReference type="ARBA" id="ARBA00022448"/>
    </source>
</evidence>
<feature type="region of interest" description="Disordered" evidence="9">
    <location>
        <begin position="159"/>
        <end position="407"/>
    </location>
</feature>
<feature type="domain" description="Vta1/callose synthase N-terminal" evidence="10">
    <location>
        <begin position="15"/>
        <end position="161"/>
    </location>
</feature>
<keyword evidence="4" id="KW-0813">Transport</keyword>
<evidence type="ECO:0000256" key="3">
    <source>
        <dbReference type="ARBA" id="ARBA00007895"/>
    </source>
</evidence>
<dbReference type="PANTHER" id="PTHR46009">
    <property type="entry name" value="VACUOLAR PROTEIN SORTING-ASSOCIATED PROTEIN VTA1 HOMOLOG"/>
    <property type="match status" value="1"/>
</dbReference>
<evidence type="ECO:0000256" key="1">
    <source>
        <dbReference type="ARBA" id="ARBA00004481"/>
    </source>
</evidence>
<evidence type="ECO:0000259" key="11">
    <source>
        <dbReference type="Pfam" id="PF18097"/>
    </source>
</evidence>
<keyword evidence="13" id="KW-1185">Reference proteome</keyword>
<evidence type="ECO:0000256" key="7">
    <source>
        <dbReference type="ARBA" id="ARBA00022927"/>
    </source>
</evidence>
<dbReference type="Gene3D" id="1.20.5.420">
    <property type="entry name" value="Immunoglobulin FC, subunit C"/>
    <property type="match status" value="1"/>
</dbReference>
<dbReference type="GO" id="GO:0032511">
    <property type="term" value="P:late endosome to vacuole transport via multivesicular body sorting pathway"/>
    <property type="evidence" value="ECO:0007669"/>
    <property type="project" value="InterPro"/>
</dbReference>